<dbReference type="AlphaFoldDB" id="A0A1V2A8S7"/>
<proteinExistence type="predicted"/>
<gene>
    <name evidence="1" type="ORF">BTO28_05480</name>
</gene>
<dbReference type="Proteomes" id="UP000188613">
    <property type="component" value="Unassembled WGS sequence"/>
</dbReference>
<dbReference type="EMBL" id="MSFI01000009">
    <property type="protein sequence ID" value="OMP67398.1"/>
    <property type="molecule type" value="Genomic_DNA"/>
</dbReference>
<keyword evidence="2" id="KW-1185">Reference proteome</keyword>
<evidence type="ECO:0000313" key="1">
    <source>
        <dbReference type="EMBL" id="OMP67398.1"/>
    </source>
</evidence>
<evidence type="ECO:0000313" key="2">
    <source>
        <dbReference type="Proteomes" id="UP000188613"/>
    </source>
</evidence>
<sequence>MELSSIMSGQLADLRRTLNVNLLKSQVATQTAFVTAMIQQMPATADQGAPHPYKGAALDVFV</sequence>
<protein>
    <recommendedName>
        <fullName evidence="3">Motility protein</fullName>
    </recommendedName>
</protein>
<reference evidence="1 2" key="1">
    <citation type="submission" date="2016-12" db="EMBL/GenBank/DDBJ databases">
        <title>Domibacillus sp. SAB 38T whole genome sequencing.</title>
        <authorList>
            <person name="Verma A."/>
            <person name="Ojha A.K."/>
            <person name="Krishnamurthi S."/>
        </authorList>
    </citation>
    <scope>NUCLEOTIDE SEQUENCE [LARGE SCALE GENOMIC DNA]</scope>
    <source>
        <strain evidence="1 2">SAB 38</strain>
    </source>
</reference>
<evidence type="ECO:0008006" key="3">
    <source>
        <dbReference type="Google" id="ProtNLM"/>
    </source>
</evidence>
<organism evidence="1 2">
    <name type="scientific">Domibacillus epiphyticus</name>
    <dbReference type="NCBI Taxonomy" id="1714355"/>
    <lineage>
        <taxon>Bacteria</taxon>
        <taxon>Bacillati</taxon>
        <taxon>Bacillota</taxon>
        <taxon>Bacilli</taxon>
        <taxon>Bacillales</taxon>
        <taxon>Bacillaceae</taxon>
        <taxon>Domibacillus</taxon>
    </lineage>
</organism>
<accession>A0A1V2A8S7</accession>
<comment type="caution">
    <text evidence="1">The sequence shown here is derived from an EMBL/GenBank/DDBJ whole genome shotgun (WGS) entry which is preliminary data.</text>
</comment>
<dbReference type="RefSeq" id="WP_076764529.1">
    <property type="nucleotide sequence ID" value="NZ_MSFI01000009.1"/>
</dbReference>
<name>A0A1V2A8S7_9BACI</name>
<dbReference type="OrthoDB" id="2942186at2"/>